<reference evidence="1 2" key="1">
    <citation type="journal article" date="2017" name="Nat. Commun.">
        <title>Genome assembly with in vitro proximity ligation data and whole-genome triplication in lettuce.</title>
        <authorList>
            <person name="Reyes-Chin-Wo S."/>
            <person name="Wang Z."/>
            <person name="Yang X."/>
            <person name="Kozik A."/>
            <person name="Arikit S."/>
            <person name="Song C."/>
            <person name="Xia L."/>
            <person name="Froenicke L."/>
            <person name="Lavelle D.O."/>
            <person name="Truco M.J."/>
            <person name="Xia R."/>
            <person name="Zhu S."/>
            <person name="Xu C."/>
            <person name="Xu H."/>
            <person name="Xu X."/>
            <person name="Cox K."/>
            <person name="Korf I."/>
            <person name="Meyers B.C."/>
            <person name="Michelmore R.W."/>
        </authorList>
    </citation>
    <scope>NUCLEOTIDE SEQUENCE [LARGE SCALE GENOMIC DNA]</scope>
    <source>
        <strain evidence="2">cv. Salinas</strain>
        <tissue evidence="1">Seedlings</tissue>
    </source>
</reference>
<sequence>MDVMRKGKEHDGGFRREKGVDRLVVEESGRWEELNPEILALIFVRVLPVDEMVRNVPLVCKPWMEVVEGPCCWRDIDVAEWCQRHNESRVVDLAVRKLVYWSNCTFQLLSVYRLGNIGFDFVAKHARCLTVLQIPMSEITDDMVVNHVKSLPNLRVLDISDCYNITVKGLEAFGNQCKSLVSLKRNMSPQRNWPNFAEPNPPVDDSEANVIANSMLNLQHLELCYGCFGEGGLSEILTKCKSLTCLDIQGSWNVKLEGDIEERLQRIEYFKSPCAYIDYIDEFYDSGTPFKLGDLCENPARPLLALFQIRLLLASLLIEDIGDKSLCLYGELVADHVSTLMGLSLGELNDLDFALADSVAAIF</sequence>
<accession>A0A9R1XI08</accession>
<dbReference type="InterPro" id="IPR036047">
    <property type="entry name" value="F-box-like_dom_sf"/>
</dbReference>
<evidence type="ECO:0000313" key="1">
    <source>
        <dbReference type="EMBL" id="KAJ0213771.1"/>
    </source>
</evidence>
<dbReference type="SUPFAM" id="SSF81383">
    <property type="entry name" value="F-box domain"/>
    <property type="match status" value="1"/>
</dbReference>
<dbReference type="AlphaFoldDB" id="A0A9R1XI08"/>
<protein>
    <recommendedName>
        <fullName evidence="3">F-box domain-containing protein</fullName>
    </recommendedName>
</protein>
<dbReference type="Proteomes" id="UP000235145">
    <property type="component" value="Unassembled WGS sequence"/>
</dbReference>
<dbReference type="Gene3D" id="1.20.1280.50">
    <property type="match status" value="1"/>
</dbReference>
<dbReference type="PANTHER" id="PTHR38926:SF81">
    <property type="entry name" value="F-BOX DOMAIN-CONTAINING PROTEIN"/>
    <property type="match status" value="1"/>
</dbReference>
<organism evidence="1 2">
    <name type="scientific">Lactuca sativa</name>
    <name type="common">Garden lettuce</name>
    <dbReference type="NCBI Taxonomy" id="4236"/>
    <lineage>
        <taxon>Eukaryota</taxon>
        <taxon>Viridiplantae</taxon>
        <taxon>Streptophyta</taxon>
        <taxon>Embryophyta</taxon>
        <taxon>Tracheophyta</taxon>
        <taxon>Spermatophyta</taxon>
        <taxon>Magnoliopsida</taxon>
        <taxon>eudicotyledons</taxon>
        <taxon>Gunneridae</taxon>
        <taxon>Pentapetalae</taxon>
        <taxon>asterids</taxon>
        <taxon>campanulids</taxon>
        <taxon>Asterales</taxon>
        <taxon>Asteraceae</taxon>
        <taxon>Cichorioideae</taxon>
        <taxon>Cichorieae</taxon>
        <taxon>Lactucinae</taxon>
        <taxon>Lactuca</taxon>
    </lineage>
</organism>
<dbReference type="SUPFAM" id="SSF52047">
    <property type="entry name" value="RNI-like"/>
    <property type="match status" value="1"/>
</dbReference>
<evidence type="ECO:0008006" key="3">
    <source>
        <dbReference type="Google" id="ProtNLM"/>
    </source>
</evidence>
<comment type="caution">
    <text evidence="1">The sequence shown here is derived from an EMBL/GenBank/DDBJ whole genome shotgun (WGS) entry which is preliminary data.</text>
</comment>
<dbReference type="InterPro" id="IPR032675">
    <property type="entry name" value="LRR_dom_sf"/>
</dbReference>
<gene>
    <name evidence="1" type="ORF">LSAT_V11C400168630</name>
</gene>
<keyword evidence="2" id="KW-1185">Reference proteome</keyword>
<proteinExistence type="predicted"/>
<dbReference type="GO" id="GO:1905761">
    <property type="term" value="F:SCF ubiquitin ligase complex binding"/>
    <property type="evidence" value="ECO:0000318"/>
    <property type="project" value="GO_Central"/>
</dbReference>
<dbReference type="Gene3D" id="3.80.10.10">
    <property type="entry name" value="Ribonuclease Inhibitor"/>
    <property type="match status" value="2"/>
</dbReference>
<evidence type="ECO:0000313" key="2">
    <source>
        <dbReference type="Proteomes" id="UP000235145"/>
    </source>
</evidence>
<name>A0A9R1XI08_LACSA</name>
<dbReference type="PANTHER" id="PTHR38926">
    <property type="entry name" value="F-BOX DOMAIN CONTAINING PROTEIN, EXPRESSED"/>
    <property type="match status" value="1"/>
</dbReference>
<dbReference type="EMBL" id="NBSK02000004">
    <property type="protein sequence ID" value="KAJ0213771.1"/>
    <property type="molecule type" value="Genomic_DNA"/>
</dbReference>